<name>X1TN77_9ZZZZ</name>
<dbReference type="EMBL" id="BARW01020543">
    <property type="protein sequence ID" value="GAI92831.1"/>
    <property type="molecule type" value="Genomic_DNA"/>
</dbReference>
<accession>X1TN77</accession>
<organism evidence="1">
    <name type="scientific">marine sediment metagenome</name>
    <dbReference type="NCBI Taxonomy" id="412755"/>
    <lineage>
        <taxon>unclassified sequences</taxon>
        <taxon>metagenomes</taxon>
        <taxon>ecological metagenomes</taxon>
    </lineage>
</organism>
<reference evidence="1" key="1">
    <citation type="journal article" date="2014" name="Front. Microbiol.">
        <title>High frequency of phylogenetically diverse reductive dehalogenase-homologous genes in deep subseafloor sedimentary metagenomes.</title>
        <authorList>
            <person name="Kawai M."/>
            <person name="Futagami T."/>
            <person name="Toyoda A."/>
            <person name="Takaki Y."/>
            <person name="Nishi S."/>
            <person name="Hori S."/>
            <person name="Arai W."/>
            <person name="Tsubouchi T."/>
            <person name="Morono Y."/>
            <person name="Uchiyama I."/>
            <person name="Ito T."/>
            <person name="Fujiyama A."/>
            <person name="Inagaki F."/>
            <person name="Takami H."/>
        </authorList>
    </citation>
    <scope>NUCLEOTIDE SEQUENCE</scope>
    <source>
        <strain evidence="1">Expedition CK06-06</strain>
    </source>
</reference>
<proteinExistence type="predicted"/>
<evidence type="ECO:0000313" key="1">
    <source>
        <dbReference type="EMBL" id="GAI92831.1"/>
    </source>
</evidence>
<protein>
    <submittedName>
        <fullName evidence="1">Uncharacterized protein</fullName>
    </submittedName>
</protein>
<gene>
    <name evidence="1" type="ORF">S12H4_34682</name>
</gene>
<sequence>MTSRMNEKKAIEILKNRKEYYNMKHSGYDAVIRWLEGRLKRRSKK</sequence>
<dbReference type="AlphaFoldDB" id="X1TN77"/>
<comment type="caution">
    <text evidence="1">The sequence shown here is derived from an EMBL/GenBank/DDBJ whole genome shotgun (WGS) entry which is preliminary data.</text>
</comment>